<dbReference type="OrthoDB" id="7838374at2"/>
<dbReference type="Proteomes" id="UP000292118">
    <property type="component" value="Chromosome"/>
</dbReference>
<proteinExistence type="predicted"/>
<dbReference type="RefSeq" id="WP_129186116.1">
    <property type="nucleotide sequence ID" value="NZ_CP035493.1"/>
</dbReference>
<dbReference type="AlphaFoldDB" id="A0A4P6F1Y8"/>
<dbReference type="EMBL" id="CP035493">
    <property type="protein sequence ID" value="QAY68713.1"/>
    <property type="molecule type" value="Genomic_DNA"/>
</dbReference>
<sequence>MPHTAPDDIRVDARHVHKKDPRGVLVTAARSVTTSAARGVTTARALAVGDVWQVDAHLPLAESQGEVFAHADALVIAVEALRQAGIAHAHVAAGVPVGHRFIASHMGLTWLVDPGFLGTAPVDVTFAIVTEEVRHQRGRLVRHVFTAALLCDGVRIARGTGSLQVVEARVYERLRAGATPWSEVSAHHDPSSLLGIATTDHELTARLGWSASDPITFDHGNDHMPAMHLARTALAAHHALDPASSPTGLLVRCTAFVELGGDVAVRAVRTAHGGVETTFAQSGVVAATVVTTDDVSTATQTAAGRAGRTVPMLSGAGPE</sequence>
<evidence type="ECO:0000259" key="1">
    <source>
        <dbReference type="Pfam" id="PF03756"/>
    </source>
</evidence>
<protein>
    <recommendedName>
        <fullName evidence="1">A-factor biosynthesis hotdog domain-containing protein</fullName>
    </recommendedName>
</protein>
<organism evidence="2 3">
    <name type="scientific">Xylanimonas protaetiae</name>
    <dbReference type="NCBI Taxonomy" id="2509457"/>
    <lineage>
        <taxon>Bacteria</taxon>
        <taxon>Bacillati</taxon>
        <taxon>Actinomycetota</taxon>
        <taxon>Actinomycetes</taxon>
        <taxon>Micrococcales</taxon>
        <taxon>Promicromonosporaceae</taxon>
        <taxon>Xylanimonas</taxon>
    </lineage>
</organism>
<dbReference type="Pfam" id="PF03756">
    <property type="entry name" value="AfsA"/>
    <property type="match status" value="1"/>
</dbReference>
<dbReference type="InterPro" id="IPR005509">
    <property type="entry name" value="AfsA_hotdog_dom"/>
</dbReference>
<feature type="domain" description="A-factor biosynthesis hotdog" evidence="1">
    <location>
        <begin position="67"/>
        <end position="161"/>
    </location>
</feature>
<reference evidence="2 3" key="1">
    <citation type="submission" date="2019-01" db="EMBL/GenBank/DDBJ databases">
        <title>Genome sequencing of strain FW10M-9.</title>
        <authorList>
            <person name="Heo J."/>
            <person name="Kim S.-J."/>
            <person name="Kim J.-S."/>
            <person name="Hong S.-B."/>
            <person name="Kwon S.-W."/>
        </authorList>
    </citation>
    <scope>NUCLEOTIDE SEQUENCE [LARGE SCALE GENOMIC DNA]</scope>
    <source>
        <strain evidence="2 3">FW10M-9</strain>
    </source>
</reference>
<accession>A0A4P6F1Y8</accession>
<evidence type="ECO:0000313" key="3">
    <source>
        <dbReference type="Proteomes" id="UP000292118"/>
    </source>
</evidence>
<name>A0A4P6F1Y8_9MICO</name>
<keyword evidence="3" id="KW-1185">Reference proteome</keyword>
<evidence type="ECO:0000313" key="2">
    <source>
        <dbReference type="EMBL" id="QAY68713.1"/>
    </source>
</evidence>
<dbReference type="KEGG" id="xya:ET471_00525"/>
<gene>
    <name evidence="2" type="ORF">ET471_00525</name>
</gene>